<feature type="region of interest" description="Disordered" evidence="6">
    <location>
        <begin position="202"/>
        <end position="247"/>
    </location>
</feature>
<dbReference type="PANTHER" id="PTHR31144:SF1">
    <property type="entry name" value="UPF0602 PROTEIN C4ORF47"/>
    <property type="match status" value="1"/>
</dbReference>
<comment type="caution">
    <text evidence="7">The sequence shown here is derived from an EMBL/GenBank/DDBJ whole genome shotgun (WGS) entry which is preliminary data.</text>
</comment>
<keyword evidence="3" id="KW-0206">Cytoskeleton</keyword>
<feature type="compositionally biased region" description="Low complexity" evidence="6">
    <location>
        <begin position="228"/>
        <end position="241"/>
    </location>
</feature>
<evidence type="ECO:0000313" key="7">
    <source>
        <dbReference type="EMBL" id="KAK6171196.1"/>
    </source>
</evidence>
<keyword evidence="2" id="KW-0963">Cytoplasm</keyword>
<evidence type="ECO:0000313" key="8">
    <source>
        <dbReference type="Proteomes" id="UP001347796"/>
    </source>
</evidence>
<dbReference type="GO" id="GO:0005881">
    <property type="term" value="C:cytoplasmic microtubule"/>
    <property type="evidence" value="ECO:0007669"/>
    <property type="project" value="TreeGrafter"/>
</dbReference>
<evidence type="ECO:0000256" key="2">
    <source>
        <dbReference type="ARBA" id="ARBA00022490"/>
    </source>
</evidence>
<evidence type="ECO:0000256" key="3">
    <source>
        <dbReference type="ARBA" id="ARBA00023212"/>
    </source>
</evidence>
<evidence type="ECO:0000256" key="4">
    <source>
        <dbReference type="ARBA" id="ARBA00035656"/>
    </source>
</evidence>
<comment type="subcellular location">
    <subcellularLocation>
        <location evidence="1">Cytoplasm</location>
        <location evidence="1">Cytoskeleton</location>
        <location evidence="1">Microtubule organizing center</location>
        <location evidence="1">Centrosome</location>
    </subcellularLocation>
</comment>
<sequence length="308" mass="33862">MGDRKSDMERVGLFQEMGYVSIGDKYKTPGISFNDASAKGRQMLPGGEKMKSALQGGYFSDKFNRVLEGESYSDPIKMRRVNRMEESKKNISKAFLPSNGDKKPSGLGSHFGTFGGNVSAFSPASASGKGYKAPGKNILTNPGKKGTGFGYIGVTLSAYPPYKSENYDRARELLKKEIEIHRKSVKGGSFKLNMHPQAYFDHNPYKTDKNLPPLRKVSSAGKRDIKPFKPSSPGKKPAGAKIGTFDPYPSHSSDPYNVKYKRPIHVVNKSGKTFSPSQGPKSTPCNSIVNQNVIRTINIQNYRSMTVV</sequence>
<dbReference type="EMBL" id="JAZGQO010000014">
    <property type="protein sequence ID" value="KAK6171196.1"/>
    <property type="molecule type" value="Genomic_DNA"/>
</dbReference>
<dbReference type="Pfam" id="PF15239">
    <property type="entry name" value="CFAP96-like"/>
    <property type="match status" value="1"/>
</dbReference>
<proteinExistence type="inferred from homology"/>
<evidence type="ECO:0000256" key="1">
    <source>
        <dbReference type="ARBA" id="ARBA00004300"/>
    </source>
</evidence>
<dbReference type="AlphaFoldDB" id="A0AAN8J6H4"/>
<dbReference type="GO" id="GO:0005813">
    <property type="term" value="C:centrosome"/>
    <property type="evidence" value="ECO:0007669"/>
    <property type="project" value="UniProtKB-SubCell"/>
</dbReference>
<evidence type="ECO:0000256" key="6">
    <source>
        <dbReference type="SAM" id="MobiDB-lite"/>
    </source>
</evidence>
<name>A0AAN8J6H4_PATCE</name>
<protein>
    <recommendedName>
        <fullName evidence="5">Cilia-and flagella-associated protein 96</fullName>
    </recommendedName>
</protein>
<organism evidence="7 8">
    <name type="scientific">Patella caerulea</name>
    <name type="common">Rayed Mediterranean limpet</name>
    <dbReference type="NCBI Taxonomy" id="87958"/>
    <lineage>
        <taxon>Eukaryota</taxon>
        <taxon>Metazoa</taxon>
        <taxon>Spiralia</taxon>
        <taxon>Lophotrochozoa</taxon>
        <taxon>Mollusca</taxon>
        <taxon>Gastropoda</taxon>
        <taxon>Patellogastropoda</taxon>
        <taxon>Patelloidea</taxon>
        <taxon>Patellidae</taxon>
        <taxon>Patella</taxon>
    </lineage>
</organism>
<dbReference type="InterPro" id="IPR029358">
    <property type="entry name" value="CFAP96"/>
</dbReference>
<evidence type="ECO:0000256" key="5">
    <source>
        <dbReference type="ARBA" id="ARBA00035693"/>
    </source>
</evidence>
<dbReference type="Proteomes" id="UP001347796">
    <property type="component" value="Unassembled WGS sequence"/>
</dbReference>
<accession>A0AAN8J6H4</accession>
<reference evidence="7 8" key="1">
    <citation type="submission" date="2024-01" db="EMBL/GenBank/DDBJ databases">
        <title>The genome of the rayed Mediterranean limpet Patella caerulea (Linnaeus, 1758).</title>
        <authorList>
            <person name="Anh-Thu Weber A."/>
            <person name="Halstead-Nussloch G."/>
        </authorList>
    </citation>
    <scope>NUCLEOTIDE SEQUENCE [LARGE SCALE GENOMIC DNA]</scope>
    <source>
        <strain evidence="7">AATW-2023a</strain>
        <tissue evidence="7">Whole specimen</tissue>
    </source>
</reference>
<gene>
    <name evidence="7" type="ORF">SNE40_019437</name>
</gene>
<dbReference type="PANTHER" id="PTHR31144">
    <property type="entry name" value="UPF0602 PROTEIN C4ORF47"/>
    <property type="match status" value="1"/>
</dbReference>
<comment type="similarity">
    <text evidence="4">Belongs to the CFAP96 family.</text>
</comment>
<keyword evidence="8" id="KW-1185">Reference proteome</keyword>